<protein>
    <recommendedName>
        <fullName evidence="3">DUF3447 domain-containing protein</fullName>
    </recommendedName>
</protein>
<organism evidence="1 2">
    <name type="scientific">Tritrichomonas musculus</name>
    <dbReference type="NCBI Taxonomy" id="1915356"/>
    <lineage>
        <taxon>Eukaryota</taxon>
        <taxon>Metamonada</taxon>
        <taxon>Parabasalia</taxon>
        <taxon>Tritrichomonadida</taxon>
        <taxon>Tritrichomonadidae</taxon>
        <taxon>Tritrichomonas</taxon>
    </lineage>
</organism>
<dbReference type="InterPro" id="IPR036770">
    <property type="entry name" value="Ankyrin_rpt-contain_sf"/>
</dbReference>
<dbReference type="PANTHER" id="PTHR24159:SF5">
    <property type="entry name" value="ANK_REP_REGION DOMAIN-CONTAINING PROTEIN"/>
    <property type="match status" value="1"/>
</dbReference>
<accession>A0ABR2GXD5</accession>
<proteinExistence type="predicted"/>
<dbReference type="Gene3D" id="1.25.40.20">
    <property type="entry name" value="Ankyrin repeat-containing domain"/>
    <property type="match status" value="1"/>
</dbReference>
<dbReference type="SUPFAM" id="SSF48403">
    <property type="entry name" value="Ankyrin repeat"/>
    <property type="match status" value="1"/>
</dbReference>
<evidence type="ECO:0000313" key="1">
    <source>
        <dbReference type="EMBL" id="KAK8838590.1"/>
    </source>
</evidence>
<dbReference type="PANTHER" id="PTHR24159">
    <property type="match status" value="1"/>
</dbReference>
<sequence length="363" mass="43722">MEIQSYLSKRKVLENIFLDFIDSEDYIDEKYLQLINYIKENDIENNFYEFQNFIYLIFNISNNYHRKTDFFQKIERILLQFKESLKQTFSHYKDSKILQLNRRIIVFLCKESIITLDDALYNELSKKQKVDFEDYFNEFEPPNQEKLQENKSFKERRNTGENDDYLAQLIRIDSIDEFIPYVTRLNISLDSQIKESIFETNQFIIENKNTTLIEYAAFFGSIQIFQYLRLNDVELTPSLWLYAIHGRNPELIHLLEENNVKPEDKSFRECFIFSIKCHHNELSNYIKDSLMDLNENEGNDYVLSACLENYNYNSIPEVFDINSLLYYACKFNYFNIVDILLRNQDIYVNIQISYDGIQKKKSF</sequence>
<gene>
    <name evidence="1" type="ORF">M9Y10_033222</name>
</gene>
<dbReference type="EMBL" id="JAPFFF010000055">
    <property type="protein sequence ID" value="KAK8838590.1"/>
    <property type="molecule type" value="Genomic_DNA"/>
</dbReference>
<evidence type="ECO:0000313" key="2">
    <source>
        <dbReference type="Proteomes" id="UP001470230"/>
    </source>
</evidence>
<keyword evidence="2" id="KW-1185">Reference proteome</keyword>
<reference evidence="1 2" key="1">
    <citation type="submission" date="2024-04" db="EMBL/GenBank/DDBJ databases">
        <title>Tritrichomonas musculus Genome.</title>
        <authorList>
            <person name="Alves-Ferreira E."/>
            <person name="Grigg M."/>
            <person name="Lorenzi H."/>
            <person name="Galac M."/>
        </authorList>
    </citation>
    <scope>NUCLEOTIDE SEQUENCE [LARGE SCALE GENOMIC DNA]</scope>
    <source>
        <strain evidence="1 2">EAF2021</strain>
    </source>
</reference>
<evidence type="ECO:0008006" key="3">
    <source>
        <dbReference type="Google" id="ProtNLM"/>
    </source>
</evidence>
<name>A0ABR2GXD5_9EUKA</name>
<dbReference type="Proteomes" id="UP001470230">
    <property type="component" value="Unassembled WGS sequence"/>
</dbReference>
<comment type="caution">
    <text evidence="1">The sequence shown here is derived from an EMBL/GenBank/DDBJ whole genome shotgun (WGS) entry which is preliminary data.</text>
</comment>